<reference evidence="1 2" key="1">
    <citation type="journal article" date="2021" name="Elife">
        <title>Chloroplast acquisition without the gene transfer in kleptoplastic sea slugs, Plakobranchus ocellatus.</title>
        <authorList>
            <person name="Maeda T."/>
            <person name="Takahashi S."/>
            <person name="Yoshida T."/>
            <person name="Shimamura S."/>
            <person name="Takaki Y."/>
            <person name="Nagai Y."/>
            <person name="Toyoda A."/>
            <person name="Suzuki Y."/>
            <person name="Arimoto A."/>
            <person name="Ishii H."/>
            <person name="Satoh N."/>
            <person name="Nishiyama T."/>
            <person name="Hasebe M."/>
            <person name="Maruyama T."/>
            <person name="Minagawa J."/>
            <person name="Obokata J."/>
            <person name="Shigenobu S."/>
        </authorList>
    </citation>
    <scope>NUCLEOTIDE SEQUENCE [LARGE SCALE GENOMIC DNA]</scope>
</reference>
<gene>
    <name evidence="1" type="ORF">PoB_005927500</name>
</gene>
<dbReference type="AlphaFoldDB" id="A0AAV4CIT1"/>
<keyword evidence="1" id="KW-0378">Hydrolase</keyword>
<sequence length="271" mass="30464">MVISGFVALDRPGCRSWTGFNNLQISGSTRYPLCHQRTKRLYSYRFTIDQAEAQATVPATSRGNLGLCTNRRLPSTLVQTTSGLPLIHTLYQQATTMKACASSQGLCLKVHCTSGKVLGSGECIRTLNQIRGLVYKLDLWLPPGHVAKEKDNRWTKRCTEWQPRAERRDRGRPKVRWMDDIRRAAGPQWQRKAQDRKKMDGICRGLHPAVALSEPRVAHLQPTHYRLPSSTGSFTSFAEVFSQVGEYFVELVCPFSITIFLPNAVDGKASK</sequence>
<dbReference type="Proteomes" id="UP000735302">
    <property type="component" value="Unassembled WGS sequence"/>
</dbReference>
<keyword evidence="2" id="KW-1185">Reference proteome</keyword>
<dbReference type="GO" id="GO:0004519">
    <property type="term" value="F:endonuclease activity"/>
    <property type="evidence" value="ECO:0007669"/>
    <property type="project" value="UniProtKB-KW"/>
</dbReference>
<proteinExistence type="predicted"/>
<organism evidence="1 2">
    <name type="scientific">Plakobranchus ocellatus</name>
    <dbReference type="NCBI Taxonomy" id="259542"/>
    <lineage>
        <taxon>Eukaryota</taxon>
        <taxon>Metazoa</taxon>
        <taxon>Spiralia</taxon>
        <taxon>Lophotrochozoa</taxon>
        <taxon>Mollusca</taxon>
        <taxon>Gastropoda</taxon>
        <taxon>Heterobranchia</taxon>
        <taxon>Euthyneura</taxon>
        <taxon>Panpulmonata</taxon>
        <taxon>Sacoglossa</taxon>
        <taxon>Placobranchoidea</taxon>
        <taxon>Plakobranchidae</taxon>
        <taxon>Plakobranchus</taxon>
    </lineage>
</organism>
<evidence type="ECO:0000313" key="2">
    <source>
        <dbReference type="Proteomes" id="UP000735302"/>
    </source>
</evidence>
<dbReference type="EMBL" id="BLXT01006675">
    <property type="protein sequence ID" value="GFO32770.1"/>
    <property type="molecule type" value="Genomic_DNA"/>
</dbReference>
<name>A0AAV4CIT1_9GAST</name>
<protein>
    <submittedName>
        <fullName evidence="1">Endonuclease-reverse transcriptase</fullName>
    </submittedName>
</protein>
<keyword evidence="1" id="KW-0255">Endonuclease</keyword>
<evidence type="ECO:0000313" key="1">
    <source>
        <dbReference type="EMBL" id="GFO32770.1"/>
    </source>
</evidence>
<comment type="caution">
    <text evidence="1">The sequence shown here is derived from an EMBL/GenBank/DDBJ whole genome shotgun (WGS) entry which is preliminary data.</text>
</comment>
<keyword evidence="1" id="KW-0540">Nuclease</keyword>
<accession>A0AAV4CIT1</accession>